<organism evidence="1 2">
    <name type="scientific">Ferrimonas gelatinilytica</name>
    <dbReference type="NCBI Taxonomy" id="1255257"/>
    <lineage>
        <taxon>Bacteria</taxon>
        <taxon>Pseudomonadati</taxon>
        <taxon>Pseudomonadota</taxon>
        <taxon>Gammaproteobacteria</taxon>
        <taxon>Alteromonadales</taxon>
        <taxon>Ferrimonadaceae</taxon>
        <taxon>Ferrimonas</taxon>
    </lineage>
</organism>
<evidence type="ECO:0000313" key="1">
    <source>
        <dbReference type="EMBL" id="GAA5189177.1"/>
    </source>
</evidence>
<comment type="caution">
    <text evidence="1">The sequence shown here is derived from an EMBL/GenBank/DDBJ whole genome shotgun (WGS) entry which is preliminary data.</text>
</comment>
<reference evidence="2" key="1">
    <citation type="journal article" date="2019" name="Int. J. Syst. Evol. Microbiol.">
        <title>The Global Catalogue of Microorganisms (GCM) 10K type strain sequencing project: providing services to taxonomists for standard genome sequencing and annotation.</title>
        <authorList>
            <consortium name="The Broad Institute Genomics Platform"/>
            <consortium name="The Broad Institute Genome Sequencing Center for Infectious Disease"/>
            <person name="Wu L."/>
            <person name="Ma J."/>
        </authorList>
    </citation>
    <scope>NUCLEOTIDE SEQUENCE [LARGE SCALE GENOMIC DNA]</scope>
    <source>
        <strain evidence="2">JCM 18720</strain>
    </source>
</reference>
<dbReference type="EMBL" id="BAABLF010000006">
    <property type="protein sequence ID" value="GAA5189177.1"/>
    <property type="molecule type" value="Genomic_DNA"/>
</dbReference>
<name>A0ABP9RYH6_9GAMM</name>
<dbReference type="Proteomes" id="UP001501600">
    <property type="component" value="Unassembled WGS sequence"/>
</dbReference>
<sequence length="52" mass="5912">MEDRHPLPAGQVNDTFIRQELAEKTFNAAGRWLAGGAKVNQKDSVTWLRHIH</sequence>
<proteinExistence type="predicted"/>
<gene>
    <name evidence="1" type="ORF">GCM10025772_10930</name>
</gene>
<accession>A0ABP9RYH6</accession>
<keyword evidence="2" id="KW-1185">Reference proteome</keyword>
<evidence type="ECO:0000313" key="2">
    <source>
        <dbReference type="Proteomes" id="UP001501600"/>
    </source>
</evidence>
<protein>
    <submittedName>
        <fullName evidence="1">Uncharacterized protein</fullName>
    </submittedName>
</protein>